<dbReference type="CDD" id="cd00198">
    <property type="entry name" value="vWFA"/>
    <property type="match status" value="1"/>
</dbReference>
<accession>A0ABM7I3E3</accession>
<evidence type="ECO:0000313" key="1">
    <source>
        <dbReference type="EMBL" id="BBX37412.1"/>
    </source>
</evidence>
<evidence type="ECO:0008006" key="3">
    <source>
        <dbReference type="Google" id="ProtNLM"/>
    </source>
</evidence>
<reference evidence="1 2" key="1">
    <citation type="journal article" date="2019" name="Emerg. Microbes Infect.">
        <title>Comprehensive subspecies identification of 175 nontuberculous mycobacteria species based on 7547 genomic profiles.</title>
        <authorList>
            <person name="Matsumoto Y."/>
            <person name="Kinjo T."/>
            <person name="Motooka D."/>
            <person name="Nabeya D."/>
            <person name="Jung N."/>
            <person name="Uechi K."/>
            <person name="Horii T."/>
            <person name="Iida T."/>
            <person name="Fujita J."/>
            <person name="Nakamura S."/>
        </authorList>
    </citation>
    <scope>NUCLEOTIDE SEQUENCE [LARGE SCALE GENOMIC DNA]</scope>
    <source>
        <strain evidence="1 2">JCM 12375</strain>
    </source>
</reference>
<gene>
    <name evidence="1" type="ORF">MMAGJ_66940</name>
</gene>
<protein>
    <recommendedName>
        <fullName evidence="3">VWA domain-containing protein</fullName>
    </recommendedName>
</protein>
<sequence length="200" mass="21169">MESIKADTEGGFNAFIDQQRATPGTVHVTLAQFDTDYDVVYANREIGAVPRLELQPRGATALYDALGRLVTDVGAELSALPEHERPGKVVVVVLTDGHENSSKEWTHEAIRAVIRRQESEYAWDFLFLGANMDAVAIGRGLGIAADKSITYRASGAGVSNAFAAAAGYVSRKRMAAPGAAVEGFSAADREAAQDGGKGTV</sequence>
<dbReference type="Gene3D" id="3.40.50.410">
    <property type="entry name" value="von Willebrand factor, type A domain"/>
    <property type="match status" value="1"/>
</dbReference>
<name>A0ABM7I3E3_MYCME</name>
<dbReference type="InterPro" id="IPR036465">
    <property type="entry name" value="vWFA_dom_sf"/>
</dbReference>
<dbReference type="Proteomes" id="UP000465622">
    <property type="component" value="Chromosome"/>
</dbReference>
<dbReference type="SUPFAM" id="SSF53300">
    <property type="entry name" value="vWA-like"/>
    <property type="match status" value="1"/>
</dbReference>
<keyword evidence="2" id="KW-1185">Reference proteome</keyword>
<proteinExistence type="predicted"/>
<organism evidence="1 2">
    <name type="scientific">Mycolicibacterium mageritense</name>
    <name type="common">Mycobacterium mageritense</name>
    <dbReference type="NCBI Taxonomy" id="53462"/>
    <lineage>
        <taxon>Bacteria</taxon>
        <taxon>Bacillati</taxon>
        <taxon>Actinomycetota</taxon>
        <taxon>Actinomycetes</taxon>
        <taxon>Mycobacteriales</taxon>
        <taxon>Mycobacteriaceae</taxon>
        <taxon>Mycolicibacterium</taxon>
    </lineage>
</organism>
<evidence type="ECO:0000313" key="2">
    <source>
        <dbReference type="Proteomes" id="UP000465622"/>
    </source>
</evidence>
<dbReference type="EMBL" id="AP022567">
    <property type="protein sequence ID" value="BBX37412.1"/>
    <property type="molecule type" value="Genomic_DNA"/>
</dbReference>